<keyword evidence="7 8" id="KW-0342">GTP-binding</keyword>
<organism evidence="11 12">
    <name type="scientific">Natronincola peptidivorans</name>
    <dbReference type="NCBI Taxonomy" id="426128"/>
    <lineage>
        <taxon>Bacteria</taxon>
        <taxon>Bacillati</taxon>
        <taxon>Bacillota</taxon>
        <taxon>Clostridia</taxon>
        <taxon>Peptostreptococcales</taxon>
        <taxon>Natronincolaceae</taxon>
        <taxon>Natronincola</taxon>
    </lineage>
</organism>
<keyword evidence="3 8" id="KW-0963">Cytoplasm</keyword>
<sequence length="283" mass="32167">MDINWYPGHMKKTRELLKEQLKLVDMVFELLDARIPLSSKNPIIDEIIGNKPKIVILNKYDLAHEGTTRQWVQYYKKQGIKAIAVNTLEGKGLKEALSESENVTKDKMAALIEKGRKARAIRSMMVGIPNVGKSSIINQLTGRKSAKTGDRPGVTKGKQWVRIRGNIELLDTPGILWPKFEDQEVALNLAFTGAIKDEIMDIETLALKLVERLWEQEKDKLIERYKLKEEFTFPLEIMDIIAKNRGCIVSGGEIDYSRVSHMILDEFRGGKIGRISLEQPPIL</sequence>
<evidence type="ECO:0000256" key="7">
    <source>
        <dbReference type="ARBA" id="ARBA00023134"/>
    </source>
</evidence>
<comment type="function">
    <text evidence="8">Required for a late step of 50S ribosomal subunit assembly. Has GTPase activity.</text>
</comment>
<dbReference type="NCBIfam" id="TIGR03596">
    <property type="entry name" value="GTPase_YlqF"/>
    <property type="match status" value="1"/>
</dbReference>
<dbReference type="FunFam" id="1.10.1580.10:FF:000003">
    <property type="entry name" value="Ribosome biogenesis GTPase A"/>
    <property type="match status" value="1"/>
</dbReference>
<keyword evidence="4 8" id="KW-0547">Nucleotide-binding</keyword>
<dbReference type="GO" id="GO:0003723">
    <property type="term" value="F:RNA binding"/>
    <property type="evidence" value="ECO:0007669"/>
    <property type="project" value="UniProtKB-KW"/>
</dbReference>
<dbReference type="InterPro" id="IPR023179">
    <property type="entry name" value="GTP-bd_ortho_bundle_sf"/>
</dbReference>
<dbReference type="EMBL" id="FOHU01000001">
    <property type="protein sequence ID" value="SES67030.1"/>
    <property type="molecule type" value="Genomic_DNA"/>
</dbReference>
<feature type="binding site" evidence="9">
    <location>
        <begin position="58"/>
        <end position="61"/>
    </location>
    <ligand>
        <name>GTP</name>
        <dbReference type="ChEBI" id="CHEBI:37565"/>
    </ligand>
</feature>
<dbReference type="PROSITE" id="PS51721">
    <property type="entry name" value="G_CP"/>
    <property type="match status" value="1"/>
</dbReference>
<dbReference type="PANTHER" id="PTHR45782">
    <property type="entry name" value="MITOCHONDRIAL RIBOSOME-ASSOCIATED GTPASE 1"/>
    <property type="match status" value="1"/>
</dbReference>
<evidence type="ECO:0000256" key="9">
    <source>
        <dbReference type="PIRSR" id="PIRSR006230-1"/>
    </source>
</evidence>
<dbReference type="GO" id="GO:0003924">
    <property type="term" value="F:GTPase activity"/>
    <property type="evidence" value="ECO:0007669"/>
    <property type="project" value="TreeGrafter"/>
</dbReference>
<dbReference type="PANTHER" id="PTHR45782:SF4">
    <property type="entry name" value="MITOCHONDRIAL RIBOSOME-ASSOCIATED GTPASE 1"/>
    <property type="match status" value="1"/>
</dbReference>
<keyword evidence="5" id="KW-0378">Hydrolase</keyword>
<dbReference type="AlphaFoldDB" id="A0A1H9YDI3"/>
<dbReference type="InterPro" id="IPR006073">
    <property type="entry name" value="GTP-bd"/>
</dbReference>
<comment type="similarity">
    <text evidence="8">Belongs to the TRAFAC class YlqF/YawG GTPase family. MTG1 subfamily.</text>
</comment>
<dbReference type="PRINTS" id="PR00326">
    <property type="entry name" value="GTP1OBG"/>
</dbReference>
<dbReference type="Gene3D" id="1.10.1580.10">
    <property type="match status" value="1"/>
</dbReference>
<proteinExistence type="inferred from homology"/>
<dbReference type="InterPro" id="IPR016478">
    <property type="entry name" value="GTPase_MTG1"/>
</dbReference>
<dbReference type="InterPro" id="IPR027417">
    <property type="entry name" value="P-loop_NTPase"/>
</dbReference>
<dbReference type="Proteomes" id="UP000199568">
    <property type="component" value="Unassembled WGS sequence"/>
</dbReference>
<feature type="domain" description="CP-type G" evidence="10">
    <location>
        <begin position="13"/>
        <end position="178"/>
    </location>
</feature>
<protein>
    <recommendedName>
        <fullName evidence="2 8">Ribosome biogenesis GTPase A</fullName>
    </recommendedName>
</protein>
<dbReference type="Pfam" id="PF01926">
    <property type="entry name" value="MMR_HSR1"/>
    <property type="match status" value="1"/>
</dbReference>
<evidence type="ECO:0000256" key="6">
    <source>
        <dbReference type="ARBA" id="ARBA00022884"/>
    </source>
</evidence>
<reference evidence="11 12" key="1">
    <citation type="submission" date="2016-10" db="EMBL/GenBank/DDBJ databases">
        <authorList>
            <person name="de Groot N.N."/>
        </authorList>
    </citation>
    <scope>NUCLEOTIDE SEQUENCE [LARGE SCALE GENOMIC DNA]</scope>
    <source>
        <strain evidence="11 12">DSM 18979</strain>
    </source>
</reference>
<gene>
    <name evidence="11" type="ORF">SAMN05660297_00175</name>
</gene>
<evidence type="ECO:0000256" key="1">
    <source>
        <dbReference type="ARBA" id="ARBA00004496"/>
    </source>
</evidence>
<name>A0A1H9YDI3_9FIRM</name>
<dbReference type="STRING" id="426128.SAMN05660297_00175"/>
<dbReference type="RefSeq" id="WP_090437918.1">
    <property type="nucleotide sequence ID" value="NZ_FOHU01000001.1"/>
</dbReference>
<dbReference type="Gene3D" id="3.40.50.300">
    <property type="entry name" value="P-loop containing nucleotide triphosphate hydrolases"/>
    <property type="match status" value="1"/>
</dbReference>
<evidence type="ECO:0000256" key="4">
    <source>
        <dbReference type="ARBA" id="ARBA00022741"/>
    </source>
</evidence>
<feature type="binding site" evidence="9">
    <location>
        <begin position="130"/>
        <end position="135"/>
    </location>
    <ligand>
        <name>GTP</name>
        <dbReference type="ChEBI" id="CHEBI:37565"/>
    </ligand>
</feature>
<dbReference type="InterPro" id="IPR030378">
    <property type="entry name" value="G_CP_dom"/>
</dbReference>
<dbReference type="GO" id="GO:0005737">
    <property type="term" value="C:cytoplasm"/>
    <property type="evidence" value="ECO:0007669"/>
    <property type="project" value="UniProtKB-SubCell"/>
</dbReference>
<dbReference type="InterPro" id="IPR019991">
    <property type="entry name" value="GTP-bd_ribosome_bgen"/>
</dbReference>
<dbReference type="GO" id="GO:0006412">
    <property type="term" value="P:translation"/>
    <property type="evidence" value="ECO:0007669"/>
    <property type="project" value="TreeGrafter"/>
</dbReference>
<dbReference type="GO" id="GO:0005525">
    <property type="term" value="F:GTP binding"/>
    <property type="evidence" value="ECO:0007669"/>
    <property type="project" value="UniProtKB-KW"/>
</dbReference>
<evidence type="ECO:0000313" key="11">
    <source>
        <dbReference type="EMBL" id="SES67030.1"/>
    </source>
</evidence>
<accession>A0A1H9YDI3</accession>
<evidence type="ECO:0000256" key="2">
    <source>
        <dbReference type="ARBA" id="ARBA00014898"/>
    </source>
</evidence>
<dbReference type="PIRSF" id="PIRSF006230">
    <property type="entry name" value="MG442"/>
    <property type="match status" value="1"/>
</dbReference>
<evidence type="ECO:0000259" key="10">
    <source>
        <dbReference type="PROSITE" id="PS51721"/>
    </source>
</evidence>
<dbReference type="FunFam" id="3.40.50.300:FF:000590">
    <property type="entry name" value="Ribosome biogenesis GTPase A"/>
    <property type="match status" value="1"/>
</dbReference>
<evidence type="ECO:0000256" key="3">
    <source>
        <dbReference type="ARBA" id="ARBA00022490"/>
    </source>
</evidence>
<evidence type="ECO:0000313" key="12">
    <source>
        <dbReference type="Proteomes" id="UP000199568"/>
    </source>
</evidence>
<dbReference type="OrthoDB" id="9779790at2"/>
<evidence type="ECO:0000256" key="5">
    <source>
        <dbReference type="ARBA" id="ARBA00022801"/>
    </source>
</evidence>
<feature type="binding site" evidence="9">
    <location>
        <position position="174"/>
    </location>
    <ligand>
        <name>GTP</name>
        <dbReference type="ChEBI" id="CHEBI:37565"/>
    </ligand>
</feature>
<evidence type="ECO:0000256" key="8">
    <source>
        <dbReference type="PIRNR" id="PIRNR006230"/>
    </source>
</evidence>
<keyword evidence="12" id="KW-1185">Reference proteome</keyword>
<comment type="subcellular location">
    <subcellularLocation>
        <location evidence="1 8">Cytoplasm</location>
    </subcellularLocation>
</comment>
<keyword evidence="6" id="KW-0694">RNA-binding</keyword>
<dbReference type="SUPFAM" id="SSF52540">
    <property type="entry name" value="P-loop containing nucleoside triphosphate hydrolases"/>
    <property type="match status" value="1"/>
</dbReference>
<dbReference type="CDD" id="cd01856">
    <property type="entry name" value="YlqF"/>
    <property type="match status" value="1"/>
</dbReference>